<name>A0A1Q2HS20_9BACT</name>
<keyword evidence="4" id="KW-1185">Reference proteome</keyword>
<dbReference type="RefSeq" id="WP_123785177.1">
    <property type="nucleotide sequence ID" value="NZ_CP019633.1"/>
</dbReference>
<feature type="domain" description="DUF6868" evidence="2">
    <location>
        <begin position="1"/>
        <end position="79"/>
    </location>
</feature>
<protein>
    <recommendedName>
        <fullName evidence="2">DUF6868 domain-containing protein</fullName>
    </recommendedName>
</protein>
<proteinExistence type="predicted"/>
<gene>
    <name evidence="3" type="ORF">L21SP3_01870</name>
</gene>
<keyword evidence="1" id="KW-1133">Transmembrane helix</keyword>
<dbReference type="InterPro" id="IPR049220">
    <property type="entry name" value="DUF6868"/>
</dbReference>
<sequence length="83" mass="9412">MTLIEIRNILGWCSLINVLLIAFGALLVIALRSEMYKIHSKFFPMDEQQYSAVMFSCLGLYKLLIVVFNIVPYIALWIVTAGA</sequence>
<organism evidence="3 4">
    <name type="scientific">Sedimentisphaera cyanobacteriorum</name>
    <dbReference type="NCBI Taxonomy" id="1940790"/>
    <lineage>
        <taxon>Bacteria</taxon>
        <taxon>Pseudomonadati</taxon>
        <taxon>Planctomycetota</taxon>
        <taxon>Phycisphaerae</taxon>
        <taxon>Sedimentisphaerales</taxon>
        <taxon>Sedimentisphaeraceae</taxon>
        <taxon>Sedimentisphaera</taxon>
    </lineage>
</organism>
<evidence type="ECO:0000313" key="3">
    <source>
        <dbReference type="EMBL" id="AQQ10046.1"/>
    </source>
</evidence>
<keyword evidence="1" id="KW-0472">Membrane</keyword>
<dbReference type="EMBL" id="CP019633">
    <property type="protein sequence ID" value="AQQ10046.1"/>
    <property type="molecule type" value="Genomic_DNA"/>
</dbReference>
<dbReference type="KEGG" id="pbu:L21SP3_01870"/>
<feature type="transmembrane region" description="Helical" evidence="1">
    <location>
        <begin position="52"/>
        <end position="79"/>
    </location>
</feature>
<reference evidence="4" key="1">
    <citation type="submission" date="2017-02" db="EMBL/GenBank/DDBJ databases">
        <title>Comparative genomics and description of representatives of a novel lineage of planctomycetes thriving in anoxic sediments.</title>
        <authorList>
            <person name="Spring S."/>
            <person name="Bunk B."/>
            <person name="Sproer C."/>
            <person name="Klenk H.-P."/>
        </authorList>
    </citation>
    <scope>NUCLEOTIDE SEQUENCE [LARGE SCALE GENOMIC DNA]</scope>
    <source>
        <strain evidence="4">L21-RPul-D3</strain>
    </source>
</reference>
<dbReference type="Pfam" id="PF21742">
    <property type="entry name" value="DUF6868"/>
    <property type="match status" value="1"/>
</dbReference>
<accession>A0A1Q2HS20</accession>
<feature type="transmembrane region" description="Helical" evidence="1">
    <location>
        <begin position="6"/>
        <end position="31"/>
    </location>
</feature>
<dbReference type="OrthoDB" id="287243at2"/>
<evidence type="ECO:0000256" key="1">
    <source>
        <dbReference type="SAM" id="Phobius"/>
    </source>
</evidence>
<evidence type="ECO:0000313" key="4">
    <source>
        <dbReference type="Proteomes" id="UP000188273"/>
    </source>
</evidence>
<evidence type="ECO:0000259" key="2">
    <source>
        <dbReference type="Pfam" id="PF21742"/>
    </source>
</evidence>
<keyword evidence="1" id="KW-0812">Transmembrane</keyword>
<dbReference type="Proteomes" id="UP000188273">
    <property type="component" value="Chromosome"/>
</dbReference>
<dbReference type="AlphaFoldDB" id="A0A1Q2HS20"/>